<evidence type="ECO:0000313" key="1">
    <source>
        <dbReference type="EMBL" id="VFK18110.1"/>
    </source>
</evidence>
<accession>A0A450WM61</accession>
<sequence>MLTLKKLPFNLYISFDRPQNATDSEMTEDGFLLRYRGEQLFGVTILDALIRAARNSEYALIFGNIRADFRKVNISRLFFWPSSILNKFAHFRLESLPGSKLNLIISSLSKAHLTVSLGV</sequence>
<name>A0A450WM61_9GAMM</name>
<proteinExistence type="predicted"/>
<protein>
    <submittedName>
        <fullName evidence="1">Uncharacterized protein</fullName>
    </submittedName>
</protein>
<dbReference type="AlphaFoldDB" id="A0A450WM61"/>
<organism evidence="1">
    <name type="scientific">Candidatus Kentrum sp. LPFa</name>
    <dbReference type="NCBI Taxonomy" id="2126335"/>
    <lineage>
        <taxon>Bacteria</taxon>
        <taxon>Pseudomonadati</taxon>
        <taxon>Pseudomonadota</taxon>
        <taxon>Gammaproteobacteria</taxon>
        <taxon>Candidatus Kentrum</taxon>
    </lineage>
</organism>
<gene>
    <name evidence="1" type="ORF">BECKLPF1236B_GA0070989_11344</name>
</gene>
<reference evidence="1" key="1">
    <citation type="submission" date="2019-02" db="EMBL/GenBank/DDBJ databases">
        <authorList>
            <person name="Gruber-Vodicka R. H."/>
            <person name="Seah K. B. B."/>
        </authorList>
    </citation>
    <scope>NUCLEOTIDE SEQUENCE</scope>
    <source>
        <strain evidence="1">BECK_S313</strain>
    </source>
</reference>
<dbReference type="EMBL" id="CAADFK010000134">
    <property type="protein sequence ID" value="VFK18110.1"/>
    <property type="molecule type" value="Genomic_DNA"/>
</dbReference>